<dbReference type="PANTHER" id="PTHR46503:SF1">
    <property type="entry name" value="INTER-ALPHA-TRYPSIN INHIBITOR HEAVY CHAIN-LIKE PROTEIN"/>
    <property type="match status" value="1"/>
</dbReference>
<dbReference type="EMBL" id="JAKOGI010000078">
    <property type="protein sequence ID" value="KAJ8445385.1"/>
    <property type="molecule type" value="Genomic_DNA"/>
</dbReference>
<reference evidence="1" key="1">
    <citation type="submission" date="2022-04" db="EMBL/GenBank/DDBJ databases">
        <title>Carnegiea gigantea Genome sequencing and assembly v2.</title>
        <authorList>
            <person name="Copetti D."/>
            <person name="Sanderson M.J."/>
            <person name="Burquez A."/>
            <person name="Wojciechowski M.F."/>
        </authorList>
    </citation>
    <scope>NUCLEOTIDE SEQUENCE</scope>
    <source>
        <strain evidence="1">SGP5-SGP5p</strain>
        <tissue evidence="1">Aerial part</tissue>
    </source>
</reference>
<dbReference type="PANTHER" id="PTHR46503">
    <property type="entry name" value="INTER-ALPHA-TRYPSIN INHIBITOR HEAVY CHAIN-LIKE PROTEIN"/>
    <property type="match status" value="1"/>
</dbReference>
<dbReference type="AlphaFoldDB" id="A0A9Q1KKQ1"/>
<proteinExistence type="predicted"/>
<accession>A0A9Q1KKQ1</accession>
<evidence type="ECO:0000313" key="2">
    <source>
        <dbReference type="Proteomes" id="UP001153076"/>
    </source>
</evidence>
<comment type="caution">
    <text evidence="1">The sequence shown here is derived from an EMBL/GenBank/DDBJ whole genome shotgun (WGS) entry which is preliminary data.</text>
</comment>
<organism evidence="1 2">
    <name type="scientific">Carnegiea gigantea</name>
    <dbReference type="NCBI Taxonomy" id="171969"/>
    <lineage>
        <taxon>Eukaryota</taxon>
        <taxon>Viridiplantae</taxon>
        <taxon>Streptophyta</taxon>
        <taxon>Embryophyta</taxon>
        <taxon>Tracheophyta</taxon>
        <taxon>Spermatophyta</taxon>
        <taxon>Magnoliopsida</taxon>
        <taxon>eudicotyledons</taxon>
        <taxon>Gunneridae</taxon>
        <taxon>Pentapetalae</taxon>
        <taxon>Caryophyllales</taxon>
        <taxon>Cactineae</taxon>
        <taxon>Cactaceae</taxon>
        <taxon>Cactoideae</taxon>
        <taxon>Echinocereeae</taxon>
        <taxon>Carnegiea</taxon>
    </lineage>
</organism>
<evidence type="ECO:0000313" key="1">
    <source>
        <dbReference type="EMBL" id="KAJ8445385.1"/>
    </source>
</evidence>
<sequence>MVEGTTYDGNVFINAVKGGLKLLNPSAAVEQSSSSSYQSVFPTAPLIYAEVAGHISGGGVPTLVPLQLTRVSVKVLAEANMDPLPSSISVRFKASWFVEDQYTDYPVILAVPVGHQGALVRYEMRVYGIGPATLHKDELANCRPHSNNLYLVSLPPSLHSDTLSFKSLKVKASYKGGTLADVAVSYIQDFATIDEERERYSFSVPLSIPTYVTSRRKERFQNEKIRVILACRGPRSIEDCVITSHPMIGIITGEKKQVFLQESDGYSNKDLECSFRVTSSAIGQPKLCHQECLFIKAIEEGLKLICCPKGTSSALHSLLPTAPVLYAVVCNMDLLDIEAASAGSSFHLPALVPLQMTWLSVKVDAEPKPDSVHVRFKGKWSVKCIKKGSSGALVLAVPVGHRRCAAPGFVALNQVDALISLGRDKVTKNNSNDMQVKKSKLMVVLMRCKGCILQYEIQVSYHGQEVETEEFTASSGPQFQNLYFVPLPLVEGGADVCIQCHYTQDLFQKDRVFSFRVPLSVPSYVSQIPGKSSRKGRIKLTLECKDAETITECDIPSHDMKVAIICFSTFYNFHCKVWYEQLIITTNHCDTQIHKCQELILDERMRVFQQELLSYSNKDLACSFRVGEGVPLIIHATVFSNLIFCGEISLFADSGIDHLISRVYFIYFKRVMQEFFPKAFNE</sequence>
<gene>
    <name evidence="1" type="ORF">Cgig2_010743</name>
</gene>
<name>A0A9Q1KKQ1_9CARY</name>
<dbReference type="Proteomes" id="UP001153076">
    <property type="component" value="Unassembled WGS sequence"/>
</dbReference>
<keyword evidence="2" id="KW-1185">Reference proteome</keyword>
<protein>
    <submittedName>
        <fullName evidence="1">Uncharacterized protein</fullName>
    </submittedName>
</protein>